<reference evidence="2 3" key="1">
    <citation type="submission" date="2011-04" db="EMBL/GenBank/DDBJ databases">
        <title>The Genome Sequence of Dysgonomonas gadei ATCC BAA-286.</title>
        <authorList>
            <consortium name="The Broad Institute Genome Sequencing Platform"/>
            <person name="Earl A."/>
            <person name="Ward D."/>
            <person name="Feldgarden M."/>
            <person name="Gevers D."/>
            <person name="Pudlo N."/>
            <person name="Martens E."/>
            <person name="Allen-Vercoe E."/>
            <person name="Young S.K."/>
            <person name="Zeng Q."/>
            <person name="Gargeya S."/>
            <person name="Fitzgerald M."/>
            <person name="Haas B."/>
            <person name="Abouelleil A."/>
            <person name="Alvarado L."/>
            <person name="Arachchi H.M."/>
            <person name="Berlin A."/>
            <person name="Brown A."/>
            <person name="Chapman S.B."/>
            <person name="Chen Z."/>
            <person name="Dunbar C."/>
            <person name="Freedman E."/>
            <person name="Gearin G."/>
            <person name="Gellesch M."/>
            <person name="Goldberg J."/>
            <person name="Griggs A."/>
            <person name="Gujja S."/>
            <person name="Heiman D."/>
            <person name="Howarth C."/>
            <person name="Larson L."/>
            <person name="Lui A."/>
            <person name="MacDonald P.J.P."/>
            <person name="Mehta T."/>
            <person name="Montmayeur A."/>
            <person name="Murphy C."/>
            <person name="Neiman D."/>
            <person name="Pearson M."/>
            <person name="Priest M."/>
            <person name="Roberts A."/>
            <person name="Saif S."/>
            <person name="Shea T."/>
            <person name="Shenoy N."/>
            <person name="Sisk P."/>
            <person name="Stolte C."/>
            <person name="Sykes S."/>
            <person name="Yandava C."/>
            <person name="Wortman J."/>
            <person name="Nusbaum C."/>
            <person name="Birren B."/>
        </authorList>
    </citation>
    <scope>NUCLEOTIDE SEQUENCE [LARGE SCALE GENOMIC DNA]</scope>
    <source>
        <strain evidence="2 3">ATCC BAA-286</strain>
    </source>
</reference>
<dbReference type="eggNOG" id="COG2910">
    <property type="taxonomic scope" value="Bacteria"/>
</dbReference>
<dbReference type="EMBL" id="ADLV01000015">
    <property type="protein sequence ID" value="EGK02911.1"/>
    <property type="molecule type" value="Genomic_DNA"/>
</dbReference>
<proteinExistence type="predicted"/>
<gene>
    <name evidence="2" type="ORF">HMPREF9455_01161</name>
</gene>
<evidence type="ECO:0000313" key="3">
    <source>
        <dbReference type="Proteomes" id="UP000004913"/>
    </source>
</evidence>
<dbReference type="InterPro" id="IPR016040">
    <property type="entry name" value="NAD(P)-bd_dom"/>
</dbReference>
<dbReference type="PANTHER" id="PTHR43355">
    <property type="entry name" value="FLAVIN REDUCTASE (NADPH)"/>
    <property type="match status" value="1"/>
</dbReference>
<dbReference type="InterPro" id="IPR051606">
    <property type="entry name" value="Polyketide_Oxido-like"/>
</dbReference>
<dbReference type="AlphaFoldDB" id="F5IUL1"/>
<accession>F5IUL1</accession>
<dbReference type="RefSeq" id="WP_006798676.1">
    <property type="nucleotide sequence ID" value="NZ_GL891980.1"/>
</dbReference>
<dbReference type="Proteomes" id="UP000004913">
    <property type="component" value="Unassembled WGS sequence"/>
</dbReference>
<protein>
    <recommendedName>
        <fullName evidence="1">NAD(P)-binding domain-containing protein</fullName>
    </recommendedName>
</protein>
<evidence type="ECO:0000259" key="1">
    <source>
        <dbReference type="Pfam" id="PF13460"/>
    </source>
</evidence>
<dbReference type="InterPro" id="IPR036291">
    <property type="entry name" value="NAD(P)-bd_dom_sf"/>
</dbReference>
<dbReference type="HOGENOM" id="CLU_025711_3_1_10"/>
<dbReference type="OrthoDB" id="9785372at2"/>
<comment type="caution">
    <text evidence="2">The sequence shown here is derived from an EMBL/GenBank/DDBJ whole genome shotgun (WGS) entry which is preliminary data.</text>
</comment>
<keyword evidence="3" id="KW-1185">Reference proteome</keyword>
<evidence type="ECO:0000313" key="2">
    <source>
        <dbReference type="EMBL" id="EGK02911.1"/>
    </source>
</evidence>
<sequence>MKVALIGATGFVGSHILKELLSKEHEVTAIARNLEKIDIGETGLKVASIDVNDKEALTEILRDNSIVVSAFNAGWDNPDLYNDYLNGYESIQQAIRAANIRRYFVVGNAGSLYIGGKQLVDTPEFPKEMIQGAKASRDYFDKLRRETYLDWLYLSPQIEMNKDISVGRTGRFRTGRDEPIIKEGVASISVEDLAMAIVDEVESRKLSRQHFTVGY</sequence>
<dbReference type="Gene3D" id="3.40.50.720">
    <property type="entry name" value="NAD(P)-binding Rossmann-like Domain"/>
    <property type="match status" value="1"/>
</dbReference>
<feature type="domain" description="NAD(P)-binding" evidence="1">
    <location>
        <begin position="7"/>
        <end position="201"/>
    </location>
</feature>
<dbReference type="STRING" id="742766.HMPREF9455_01161"/>
<name>F5IUL1_9BACT</name>
<dbReference type="SUPFAM" id="SSF51735">
    <property type="entry name" value="NAD(P)-binding Rossmann-fold domains"/>
    <property type="match status" value="1"/>
</dbReference>
<dbReference type="Pfam" id="PF13460">
    <property type="entry name" value="NAD_binding_10"/>
    <property type="match status" value="1"/>
</dbReference>
<dbReference type="GO" id="GO:0016646">
    <property type="term" value="F:oxidoreductase activity, acting on the CH-NH group of donors, NAD or NADP as acceptor"/>
    <property type="evidence" value="ECO:0007669"/>
    <property type="project" value="TreeGrafter"/>
</dbReference>
<organism evidence="2 3">
    <name type="scientific">Dysgonomonas gadei ATCC BAA-286</name>
    <dbReference type="NCBI Taxonomy" id="742766"/>
    <lineage>
        <taxon>Bacteria</taxon>
        <taxon>Pseudomonadati</taxon>
        <taxon>Bacteroidota</taxon>
        <taxon>Bacteroidia</taxon>
        <taxon>Bacteroidales</taxon>
        <taxon>Dysgonomonadaceae</taxon>
        <taxon>Dysgonomonas</taxon>
    </lineage>
</organism>
<dbReference type="PANTHER" id="PTHR43355:SF2">
    <property type="entry name" value="FLAVIN REDUCTASE (NADPH)"/>
    <property type="match status" value="1"/>
</dbReference>